<dbReference type="KEGG" id="gtt:GUITHDRAFT_147870"/>
<dbReference type="EnsemblProtists" id="EKX33510">
    <property type="protein sequence ID" value="EKX33510"/>
    <property type="gene ID" value="GUITHDRAFT_147870"/>
</dbReference>
<evidence type="ECO:0000313" key="3">
    <source>
        <dbReference type="EMBL" id="EKX33510.1"/>
    </source>
</evidence>
<evidence type="ECO:0008006" key="6">
    <source>
        <dbReference type="Google" id="ProtNLM"/>
    </source>
</evidence>
<dbReference type="Proteomes" id="UP000011087">
    <property type="component" value="Unassembled WGS sequence"/>
</dbReference>
<dbReference type="SUPFAM" id="SSF56436">
    <property type="entry name" value="C-type lectin-like"/>
    <property type="match status" value="1"/>
</dbReference>
<name>L1ICE5_GUITC</name>
<evidence type="ECO:0000256" key="1">
    <source>
        <dbReference type="SAM" id="Coils"/>
    </source>
</evidence>
<keyword evidence="1" id="KW-0175">Coiled coil</keyword>
<dbReference type="RefSeq" id="XP_005820490.1">
    <property type="nucleotide sequence ID" value="XM_005820433.1"/>
</dbReference>
<evidence type="ECO:0000313" key="4">
    <source>
        <dbReference type="EnsemblProtists" id="EKX33510"/>
    </source>
</evidence>
<keyword evidence="2" id="KW-1133">Transmembrane helix</keyword>
<dbReference type="EMBL" id="JH993139">
    <property type="protein sequence ID" value="EKX33510.1"/>
    <property type="molecule type" value="Genomic_DNA"/>
</dbReference>
<feature type="transmembrane region" description="Helical" evidence="2">
    <location>
        <begin position="126"/>
        <end position="147"/>
    </location>
</feature>
<organism evidence="3">
    <name type="scientific">Guillardia theta (strain CCMP2712)</name>
    <name type="common">Cryptophyte</name>
    <dbReference type="NCBI Taxonomy" id="905079"/>
    <lineage>
        <taxon>Eukaryota</taxon>
        <taxon>Cryptophyceae</taxon>
        <taxon>Pyrenomonadales</taxon>
        <taxon>Geminigeraceae</taxon>
        <taxon>Guillardia</taxon>
    </lineage>
</organism>
<reference evidence="3 5" key="1">
    <citation type="journal article" date="2012" name="Nature">
        <title>Algal genomes reveal evolutionary mosaicism and the fate of nucleomorphs.</title>
        <authorList>
            <consortium name="DOE Joint Genome Institute"/>
            <person name="Curtis B.A."/>
            <person name="Tanifuji G."/>
            <person name="Burki F."/>
            <person name="Gruber A."/>
            <person name="Irimia M."/>
            <person name="Maruyama S."/>
            <person name="Arias M.C."/>
            <person name="Ball S.G."/>
            <person name="Gile G.H."/>
            <person name="Hirakawa Y."/>
            <person name="Hopkins J.F."/>
            <person name="Kuo A."/>
            <person name="Rensing S.A."/>
            <person name="Schmutz J."/>
            <person name="Symeonidi A."/>
            <person name="Elias M."/>
            <person name="Eveleigh R.J."/>
            <person name="Herman E.K."/>
            <person name="Klute M.J."/>
            <person name="Nakayama T."/>
            <person name="Obornik M."/>
            <person name="Reyes-Prieto A."/>
            <person name="Armbrust E.V."/>
            <person name="Aves S.J."/>
            <person name="Beiko R.G."/>
            <person name="Coutinho P."/>
            <person name="Dacks J.B."/>
            <person name="Durnford D.G."/>
            <person name="Fast N.M."/>
            <person name="Green B.R."/>
            <person name="Grisdale C.J."/>
            <person name="Hempel F."/>
            <person name="Henrissat B."/>
            <person name="Hoppner M.P."/>
            <person name="Ishida K."/>
            <person name="Kim E."/>
            <person name="Koreny L."/>
            <person name="Kroth P.G."/>
            <person name="Liu Y."/>
            <person name="Malik S.B."/>
            <person name="Maier U.G."/>
            <person name="McRose D."/>
            <person name="Mock T."/>
            <person name="Neilson J.A."/>
            <person name="Onodera N.T."/>
            <person name="Poole A.M."/>
            <person name="Pritham E.J."/>
            <person name="Richards T.A."/>
            <person name="Rocap G."/>
            <person name="Roy S.W."/>
            <person name="Sarai C."/>
            <person name="Schaack S."/>
            <person name="Shirato S."/>
            <person name="Slamovits C.H."/>
            <person name="Spencer D.F."/>
            <person name="Suzuki S."/>
            <person name="Worden A.Z."/>
            <person name="Zauner S."/>
            <person name="Barry K."/>
            <person name="Bell C."/>
            <person name="Bharti A.K."/>
            <person name="Crow J.A."/>
            <person name="Grimwood J."/>
            <person name="Kramer R."/>
            <person name="Lindquist E."/>
            <person name="Lucas S."/>
            <person name="Salamov A."/>
            <person name="McFadden G.I."/>
            <person name="Lane C.E."/>
            <person name="Keeling P.J."/>
            <person name="Gray M.W."/>
            <person name="Grigoriev I.V."/>
            <person name="Archibald J.M."/>
        </authorList>
    </citation>
    <scope>NUCLEOTIDE SEQUENCE</scope>
    <source>
        <strain evidence="3 5">CCMP2712</strain>
    </source>
</reference>
<reference evidence="5" key="2">
    <citation type="submission" date="2012-11" db="EMBL/GenBank/DDBJ databases">
        <authorList>
            <person name="Kuo A."/>
            <person name="Curtis B.A."/>
            <person name="Tanifuji G."/>
            <person name="Burki F."/>
            <person name="Gruber A."/>
            <person name="Irimia M."/>
            <person name="Maruyama S."/>
            <person name="Arias M.C."/>
            <person name="Ball S.G."/>
            <person name="Gile G.H."/>
            <person name="Hirakawa Y."/>
            <person name="Hopkins J.F."/>
            <person name="Rensing S.A."/>
            <person name="Schmutz J."/>
            <person name="Symeonidi A."/>
            <person name="Elias M."/>
            <person name="Eveleigh R.J."/>
            <person name="Herman E.K."/>
            <person name="Klute M.J."/>
            <person name="Nakayama T."/>
            <person name="Obornik M."/>
            <person name="Reyes-Prieto A."/>
            <person name="Armbrust E.V."/>
            <person name="Aves S.J."/>
            <person name="Beiko R.G."/>
            <person name="Coutinho P."/>
            <person name="Dacks J.B."/>
            <person name="Durnford D.G."/>
            <person name="Fast N.M."/>
            <person name="Green B.R."/>
            <person name="Grisdale C."/>
            <person name="Hempe F."/>
            <person name="Henrissat B."/>
            <person name="Hoppner M.P."/>
            <person name="Ishida K.-I."/>
            <person name="Kim E."/>
            <person name="Koreny L."/>
            <person name="Kroth P.G."/>
            <person name="Liu Y."/>
            <person name="Malik S.-B."/>
            <person name="Maier U.G."/>
            <person name="McRose D."/>
            <person name="Mock T."/>
            <person name="Neilson J.A."/>
            <person name="Onodera N.T."/>
            <person name="Poole A.M."/>
            <person name="Pritham E.J."/>
            <person name="Richards T.A."/>
            <person name="Rocap G."/>
            <person name="Roy S.W."/>
            <person name="Sarai C."/>
            <person name="Schaack S."/>
            <person name="Shirato S."/>
            <person name="Slamovits C.H."/>
            <person name="Spencer D.F."/>
            <person name="Suzuki S."/>
            <person name="Worden A.Z."/>
            <person name="Zauner S."/>
            <person name="Barry K."/>
            <person name="Bell C."/>
            <person name="Bharti A.K."/>
            <person name="Crow J.A."/>
            <person name="Grimwood J."/>
            <person name="Kramer R."/>
            <person name="Lindquist E."/>
            <person name="Lucas S."/>
            <person name="Salamov A."/>
            <person name="McFadden G.I."/>
            <person name="Lane C.E."/>
            <person name="Keeling P.J."/>
            <person name="Gray M.W."/>
            <person name="Grigoriev I.V."/>
            <person name="Archibald J.M."/>
        </authorList>
    </citation>
    <scope>NUCLEOTIDE SEQUENCE</scope>
    <source>
        <strain evidence="5">CCMP2712</strain>
    </source>
</reference>
<keyword evidence="2" id="KW-0472">Membrane</keyword>
<keyword evidence="2" id="KW-0812">Transmembrane</keyword>
<evidence type="ECO:0000313" key="5">
    <source>
        <dbReference type="Proteomes" id="UP000011087"/>
    </source>
</evidence>
<protein>
    <recommendedName>
        <fullName evidence="6">C-type lectin domain-containing protein</fullName>
    </recommendedName>
</protein>
<proteinExistence type="predicted"/>
<dbReference type="AlphaFoldDB" id="L1ICE5"/>
<dbReference type="HOGENOM" id="CLU_580699_0_0_1"/>
<reference evidence="4" key="3">
    <citation type="submission" date="2015-06" db="UniProtKB">
        <authorList>
            <consortium name="EnsemblProtists"/>
        </authorList>
    </citation>
    <scope>IDENTIFICATION</scope>
</reference>
<feature type="transmembrane region" description="Helical" evidence="2">
    <location>
        <begin position="168"/>
        <end position="189"/>
    </location>
</feature>
<gene>
    <name evidence="3" type="ORF">GUITHDRAFT_147870</name>
</gene>
<feature type="transmembrane region" description="Helical" evidence="2">
    <location>
        <begin position="95"/>
        <end position="114"/>
    </location>
</feature>
<evidence type="ECO:0000256" key="2">
    <source>
        <dbReference type="SAM" id="Phobius"/>
    </source>
</evidence>
<dbReference type="Gene3D" id="3.10.100.10">
    <property type="entry name" value="Mannose-Binding Protein A, subunit A"/>
    <property type="match status" value="1"/>
</dbReference>
<dbReference type="InterPro" id="IPR016187">
    <property type="entry name" value="CTDL_fold"/>
</dbReference>
<dbReference type="PaxDb" id="55529-EKX33510"/>
<sequence length="471" mass="52537">MTATAINIHQASPDSQYFSIVGGQFGQLSMATVYTESNEDKEPQPMSCMTFLCKFYSPKNIYNKFREHIEKSDEYAPFFAQPQDCDGAYSRRERFLVFVNSTVVVFAVSAFIVSMEQRQQTLPPGFSYLMSALLSQIFQFIMFNPIIKKLLELKMDRKGACGICLKASILLAILVFYSLSIALGVLFIVSSLHCNAYDFANPAAASPALLAPSSSSNSSSAPSRIVYVCASKNFTNAGDYCRQLGGRLPTLEEEKEKEEEEVFAYLKDQKYKTSTFGNTCWTGKKTVLDKPDPGFGCVTANYFRNPLVTTVGLNEDEMCSIVYPFVCQVTGLSKESEEVLGSCSCVFNTKEVIVSLILTYLAGFIGGNKLGYLRTMIFAPLVFLVQQQKRKRSIFDPMRCLLNNPIFCSIRLACVADWGRADASGMPAVSGSEEWQGFFFSPFFCYDEPTNLCFCSSADREEKEKVKEVEP</sequence>
<dbReference type="GeneID" id="17290244"/>
<dbReference type="InterPro" id="IPR016186">
    <property type="entry name" value="C-type_lectin-like/link_sf"/>
</dbReference>
<feature type="coiled-coil region" evidence="1">
    <location>
        <begin position="241"/>
        <end position="268"/>
    </location>
</feature>
<accession>L1ICE5</accession>
<keyword evidence="5" id="KW-1185">Reference proteome</keyword>